<evidence type="ECO:0000313" key="16">
    <source>
        <dbReference type="Proteomes" id="UP000005204"/>
    </source>
</evidence>
<evidence type="ECO:0000256" key="6">
    <source>
        <dbReference type="ARBA" id="ARBA00012257"/>
    </source>
</evidence>
<keyword evidence="16" id="KW-1185">Reference proteome</keyword>
<dbReference type="SUPFAM" id="SSF158694">
    <property type="entry name" value="UraD-Like"/>
    <property type="match status" value="1"/>
</dbReference>
<dbReference type="EnsemblMetazoa" id="XM_004927775.4">
    <property type="protein sequence ID" value="XP_004927832.3"/>
    <property type="gene ID" value="LOC101737205"/>
</dbReference>
<dbReference type="Proteomes" id="UP000005204">
    <property type="component" value="Unassembled WGS sequence"/>
</dbReference>
<dbReference type="GO" id="GO:0006144">
    <property type="term" value="P:purine nucleobase metabolic process"/>
    <property type="evidence" value="ECO:0007669"/>
    <property type="project" value="UniProtKB-KW"/>
</dbReference>
<evidence type="ECO:0000259" key="14">
    <source>
        <dbReference type="Pfam" id="PF09349"/>
    </source>
</evidence>
<dbReference type="EC" id="4.1.1.97" evidence="6"/>
<protein>
    <recommendedName>
        <fullName evidence="6">2-oxo-4-hydroxy-4-carboxy-5-ureidoimidazoline decarboxylase</fullName>
        <ecNumber evidence="6">4.1.1.97</ecNumber>
    </recommendedName>
    <alternativeName>
        <fullName evidence="12">Parahox neighbor</fullName>
    </alternativeName>
    <alternativeName>
        <fullName evidence="11">Ureidoimidazoline (2-oxo-4-hydroxy-4-carboxy-5-) decarboxylase</fullName>
    </alternativeName>
</protein>
<comment type="subcellular location">
    <subcellularLocation>
        <location evidence="3">Peroxisome</location>
    </subcellularLocation>
</comment>
<dbReference type="NCBIfam" id="TIGR03164">
    <property type="entry name" value="UHCUDC"/>
    <property type="match status" value="1"/>
</dbReference>
<dbReference type="InterPro" id="IPR017580">
    <property type="entry name" value="OHCU_decarboxylase-1"/>
</dbReference>
<reference evidence="15" key="2">
    <citation type="submission" date="2022-06" db="UniProtKB">
        <authorList>
            <consortium name="EnsemblMetazoa"/>
        </authorList>
    </citation>
    <scope>IDENTIFICATION</scope>
    <source>
        <strain evidence="15">p50T (Dazao)</strain>
    </source>
</reference>
<dbReference type="GO" id="GO:0019628">
    <property type="term" value="P:urate catabolic process"/>
    <property type="evidence" value="ECO:0007669"/>
    <property type="project" value="TreeGrafter"/>
</dbReference>
<keyword evidence="10" id="KW-0456">Lyase</keyword>
<evidence type="ECO:0000256" key="3">
    <source>
        <dbReference type="ARBA" id="ARBA00004275"/>
    </source>
</evidence>
<comment type="catalytic activity">
    <reaction evidence="1">
        <text>5-hydroxy-2-oxo-4-ureido-2,5-dihydro-1H-imidazole-5-carboxylate + H(+) = (S)-allantoin + CO2</text>
        <dbReference type="Rhea" id="RHEA:26301"/>
        <dbReference type="ChEBI" id="CHEBI:15378"/>
        <dbReference type="ChEBI" id="CHEBI:15678"/>
        <dbReference type="ChEBI" id="CHEBI:16526"/>
        <dbReference type="ChEBI" id="CHEBI:58639"/>
        <dbReference type="EC" id="4.1.1.97"/>
    </reaction>
</comment>
<dbReference type="PANTHER" id="PTHR43466">
    <property type="entry name" value="2-OXO-4-HYDROXY-4-CARBOXY-5-UREIDOIMIDAZOLINE DECARBOXYLASE-RELATED"/>
    <property type="match status" value="1"/>
</dbReference>
<dbReference type="PANTHER" id="PTHR43466:SF1">
    <property type="entry name" value="2-OXO-4-HYDROXY-4-CARBOXY-5-UREIDOIMIDAZOLINE DECARBOXYLASE-RELATED"/>
    <property type="match status" value="1"/>
</dbReference>
<feature type="chain" id="PRO_5035897176" description="2-oxo-4-hydroxy-4-carboxy-5-ureidoimidazoline decarboxylase" evidence="13">
    <location>
        <begin position="21"/>
        <end position="181"/>
    </location>
</feature>
<dbReference type="FunFam" id="1.10.3330.10:FF:000001">
    <property type="entry name" value="2-oxo-4-hydroxy-4-carboxy-5-ureidoimidazoline decarboxylase"/>
    <property type="match status" value="1"/>
</dbReference>
<name>A0A8R1WI99_BOMMO</name>
<comment type="function">
    <text evidence="2">Catalyzes the stereoselective decarboxylation of 2-oxo-4-hydroxy-4-carboxy-5-ureidoimidazoline (OHCU) to (S)-allantoin.</text>
</comment>
<evidence type="ECO:0000256" key="11">
    <source>
        <dbReference type="ARBA" id="ARBA00030624"/>
    </source>
</evidence>
<keyword evidence="13" id="KW-0732">Signal</keyword>
<dbReference type="GO" id="GO:0051997">
    <property type="term" value="F:2-oxo-4-hydroxy-4-carboxy-5-ureidoimidazoline decarboxylase activity"/>
    <property type="evidence" value="ECO:0007669"/>
    <property type="project" value="UniProtKB-EC"/>
</dbReference>
<reference evidence="16" key="1">
    <citation type="journal article" date="2008" name="Insect Biochem. Mol. Biol.">
        <title>The genome of a lepidopteran model insect, the silkworm Bombyx mori.</title>
        <authorList>
            <consortium name="International Silkworm Genome Consortium"/>
        </authorList>
    </citation>
    <scope>NUCLEOTIDE SEQUENCE [LARGE SCALE GENOMIC DNA]</scope>
    <source>
        <strain evidence="16">p50T</strain>
    </source>
</reference>
<evidence type="ECO:0000256" key="12">
    <source>
        <dbReference type="ARBA" id="ARBA00032116"/>
    </source>
</evidence>
<evidence type="ECO:0000256" key="7">
    <source>
        <dbReference type="ARBA" id="ARBA00022631"/>
    </source>
</evidence>
<accession>A0A8R1WI99</accession>
<evidence type="ECO:0000256" key="5">
    <source>
        <dbReference type="ARBA" id="ARBA00005793"/>
    </source>
</evidence>
<keyword evidence="9" id="KW-0576">Peroxisome</keyword>
<dbReference type="Pfam" id="PF09349">
    <property type="entry name" value="OHCU_decarbox"/>
    <property type="match status" value="1"/>
</dbReference>
<comment type="pathway">
    <text evidence="4">Purine metabolism; urate degradation; (S)-allantoin from urate: step 3/3.</text>
</comment>
<proteinExistence type="inferred from homology"/>
<dbReference type="RefSeq" id="XP_062527816.1">
    <property type="nucleotide sequence ID" value="XM_062671832.1"/>
</dbReference>
<evidence type="ECO:0000256" key="8">
    <source>
        <dbReference type="ARBA" id="ARBA00022793"/>
    </source>
</evidence>
<feature type="domain" description="Oxo-4-hydroxy-4-carboxy-5-ureidoimidazoline decarboxylase" evidence="14">
    <location>
        <begin position="19"/>
        <end position="174"/>
    </location>
</feature>
<organism evidence="15 16">
    <name type="scientific">Bombyx mori</name>
    <name type="common">Silk moth</name>
    <dbReference type="NCBI Taxonomy" id="7091"/>
    <lineage>
        <taxon>Eukaryota</taxon>
        <taxon>Metazoa</taxon>
        <taxon>Ecdysozoa</taxon>
        <taxon>Arthropoda</taxon>
        <taxon>Hexapoda</taxon>
        <taxon>Insecta</taxon>
        <taxon>Pterygota</taxon>
        <taxon>Neoptera</taxon>
        <taxon>Endopterygota</taxon>
        <taxon>Lepidoptera</taxon>
        <taxon>Glossata</taxon>
        <taxon>Ditrysia</taxon>
        <taxon>Bombycoidea</taxon>
        <taxon>Bombycidae</taxon>
        <taxon>Bombycinae</taxon>
        <taxon>Bombyx</taxon>
    </lineage>
</organism>
<keyword evidence="7" id="KW-0659">Purine metabolism</keyword>
<dbReference type="InterPro" id="IPR018020">
    <property type="entry name" value="OHCU_decarboxylase"/>
</dbReference>
<dbReference type="GeneID" id="101737205"/>
<evidence type="ECO:0000256" key="13">
    <source>
        <dbReference type="SAM" id="SignalP"/>
    </source>
</evidence>
<evidence type="ECO:0000256" key="1">
    <source>
        <dbReference type="ARBA" id="ARBA00001163"/>
    </source>
</evidence>
<dbReference type="SMR" id="A0A8R1WI99"/>
<feature type="signal peptide" evidence="13">
    <location>
        <begin position="1"/>
        <end position="20"/>
    </location>
</feature>
<dbReference type="InterPro" id="IPR036778">
    <property type="entry name" value="OHCU_decarboxylase_sf"/>
</dbReference>
<dbReference type="KEGG" id="bmor:101737205"/>
<dbReference type="GO" id="GO:0005777">
    <property type="term" value="C:peroxisome"/>
    <property type="evidence" value="ECO:0007669"/>
    <property type="project" value="UniProtKB-SubCell"/>
</dbReference>
<evidence type="ECO:0000256" key="9">
    <source>
        <dbReference type="ARBA" id="ARBA00023140"/>
    </source>
</evidence>
<dbReference type="GO" id="GO:0000255">
    <property type="term" value="P:allantoin metabolic process"/>
    <property type="evidence" value="ECO:0007669"/>
    <property type="project" value="InterPro"/>
</dbReference>
<evidence type="ECO:0000256" key="10">
    <source>
        <dbReference type="ARBA" id="ARBA00023239"/>
    </source>
</evidence>
<dbReference type="Gene3D" id="1.10.3330.10">
    <property type="entry name" value="Oxo-4-hydroxy-4-carboxy-5-ureidoimidazoline decarboxylase"/>
    <property type="match status" value="1"/>
</dbReference>
<sequence>MSFLLTYTMSFLLNISQVNALSDERFEYVFRNVIELYPAAAIEVGKKRPFNNSTELCAAFDNYLEELSTAEKNKVFKFHPDLAGKISQMGELTPESTKEQNSAGLNQLNSEQKSLINHYNESYKEKFGFPFIVCARENKVASILEGLQIRLKNSSFQEYQTALNEVKKICRYRIYDIVDEN</sequence>
<comment type="similarity">
    <text evidence="5">Belongs to the OHCU decarboxylase family.</text>
</comment>
<keyword evidence="8" id="KW-0210">Decarboxylase</keyword>
<evidence type="ECO:0000313" key="15">
    <source>
        <dbReference type="EnsemblMetazoa" id="XP_004927832.3"/>
    </source>
</evidence>
<evidence type="ECO:0000256" key="2">
    <source>
        <dbReference type="ARBA" id="ARBA00002506"/>
    </source>
</evidence>
<evidence type="ECO:0000256" key="4">
    <source>
        <dbReference type="ARBA" id="ARBA00004754"/>
    </source>
</evidence>
<dbReference type="RefSeq" id="XP_004927832.3">
    <property type="nucleotide sequence ID" value="XM_004927775.5"/>
</dbReference>
<dbReference type="AlphaFoldDB" id="A0A8R1WI99"/>